<dbReference type="Pfam" id="PF03381">
    <property type="entry name" value="CDC50"/>
    <property type="match status" value="1"/>
</dbReference>
<feature type="region of interest" description="Disordered" evidence="7">
    <location>
        <begin position="392"/>
        <end position="416"/>
    </location>
</feature>
<keyword evidence="3 8" id="KW-0812">Transmembrane</keyword>
<gene>
    <name evidence="9" type="ORF">KHLLAP_LOCUS2793</name>
</gene>
<dbReference type="PIRSF" id="PIRSF015840">
    <property type="entry name" value="DUF284_TM_euk"/>
    <property type="match status" value="1"/>
</dbReference>
<proteinExistence type="inferred from homology"/>
<dbReference type="AlphaFoldDB" id="A0AAI8VCB8"/>
<dbReference type="PANTHER" id="PTHR10926:SF0">
    <property type="entry name" value="CDC50, ISOFORM A"/>
    <property type="match status" value="1"/>
</dbReference>
<dbReference type="GO" id="GO:0045332">
    <property type="term" value="P:phospholipid translocation"/>
    <property type="evidence" value="ECO:0007669"/>
    <property type="project" value="UniProtKB-UniRule"/>
</dbReference>
<evidence type="ECO:0000256" key="7">
    <source>
        <dbReference type="SAM" id="MobiDB-lite"/>
    </source>
</evidence>
<evidence type="ECO:0000256" key="8">
    <source>
        <dbReference type="SAM" id="Phobius"/>
    </source>
</evidence>
<keyword evidence="5 6" id="KW-0472">Membrane</keyword>
<keyword evidence="4 8" id="KW-1133">Transmembrane helix</keyword>
<reference evidence="9" key="1">
    <citation type="submission" date="2023-10" db="EMBL/GenBank/DDBJ databases">
        <authorList>
            <person name="Hackl T."/>
        </authorList>
    </citation>
    <scope>NUCLEOTIDE SEQUENCE</scope>
</reference>
<evidence type="ECO:0000256" key="6">
    <source>
        <dbReference type="PIRNR" id="PIRNR015840"/>
    </source>
</evidence>
<name>A0AAI8VCB8_9PEZI</name>
<dbReference type="EMBL" id="CAUWAG010000004">
    <property type="protein sequence ID" value="CAJ2502325.1"/>
    <property type="molecule type" value="Genomic_DNA"/>
</dbReference>
<organism evidence="9 10">
    <name type="scientific">Anthostomella pinea</name>
    <dbReference type="NCBI Taxonomy" id="933095"/>
    <lineage>
        <taxon>Eukaryota</taxon>
        <taxon>Fungi</taxon>
        <taxon>Dikarya</taxon>
        <taxon>Ascomycota</taxon>
        <taxon>Pezizomycotina</taxon>
        <taxon>Sordariomycetes</taxon>
        <taxon>Xylariomycetidae</taxon>
        <taxon>Xylariales</taxon>
        <taxon>Xylariaceae</taxon>
        <taxon>Anthostomella</taxon>
    </lineage>
</organism>
<feature type="region of interest" description="Disordered" evidence="7">
    <location>
        <begin position="1"/>
        <end position="24"/>
    </location>
</feature>
<dbReference type="PANTHER" id="PTHR10926">
    <property type="entry name" value="CELL CYCLE CONTROL PROTEIN 50"/>
    <property type="match status" value="1"/>
</dbReference>
<comment type="similarity">
    <text evidence="2 6">Belongs to the CDC50/LEM3 family.</text>
</comment>
<feature type="transmembrane region" description="Helical" evidence="8">
    <location>
        <begin position="349"/>
        <end position="370"/>
    </location>
</feature>
<evidence type="ECO:0000313" key="10">
    <source>
        <dbReference type="Proteomes" id="UP001295740"/>
    </source>
</evidence>
<dbReference type="Proteomes" id="UP001295740">
    <property type="component" value="Unassembled WGS sequence"/>
</dbReference>
<comment type="subcellular location">
    <subcellularLocation>
        <location evidence="1">Membrane</location>
        <topology evidence="1">Multi-pass membrane protein</topology>
    </subcellularLocation>
</comment>
<evidence type="ECO:0000256" key="5">
    <source>
        <dbReference type="ARBA" id="ARBA00023136"/>
    </source>
</evidence>
<comment type="caution">
    <text evidence="9">The sequence shown here is derived from an EMBL/GenBank/DDBJ whole genome shotgun (WGS) entry which is preliminary data.</text>
</comment>
<dbReference type="GO" id="GO:0005783">
    <property type="term" value="C:endoplasmic reticulum"/>
    <property type="evidence" value="ECO:0007669"/>
    <property type="project" value="TreeGrafter"/>
</dbReference>
<evidence type="ECO:0000256" key="4">
    <source>
        <dbReference type="ARBA" id="ARBA00022989"/>
    </source>
</evidence>
<dbReference type="InterPro" id="IPR005045">
    <property type="entry name" value="CDC50/LEM3_fam"/>
</dbReference>
<dbReference type="GO" id="GO:0005794">
    <property type="term" value="C:Golgi apparatus"/>
    <property type="evidence" value="ECO:0007669"/>
    <property type="project" value="TreeGrafter"/>
</dbReference>
<feature type="transmembrane region" description="Helical" evidence="8">
    <location>
        <begin position="43"/>
        <end position="65"/>
    </location>
</feature>
<evidence type="ECO:0000313" key="9">
    <source>
        <dbReference type="EMBL" id="CAJ2502325.1"/>
    </source>
</evidence>
<keyword evidence="10" id="KW-1185">Reference proteome</keyword>
<sequence>MDDTSPPESIDQSKDKKKSRRPANTAFRQQRLKAWQPILTPKTVIPLFFVIGIITAPIGGLLIYASSTVKELRIDYTNCFRDAPTDQLALMPSDTVFPGFNDNSNVTAQWQRTENINSTFGNGTHVVPNLINCTLQFVVPENMPAPVLLYYRLENFYQNHRRYVASYYDKQLLGDDVSTSQVDDSPCDPLDLLNGTAIYPCGLIANSLFNDTIGHPVRLGVSGDEDVRAYEMKETGIAWSSDKDLYGPRKSTDYSNIVPPPDWQIRYPNGRYNDDNPPPNLKEDEHFIVWMRTAGLPTFSKLYMRNDGDTLQAGTYALNITDNFRTDVYQGKKSIVITTLSPMGGKNNFLGILWLVVGGFCIALALLFLITNLIKPRKLGDHTYLSWNNAPPSAAAKGKGKASAPAAGISTGRDLS</sequence>
<accession>A0AAI8VCB8</accession>
<dbReference type="GO" id="GO:0005886">
    <property type="term" value="C:plasma membrane"/>
    <property type="evidence" value="ECO:0007669"/>
    <property type="project" value="TreeGrafter"/>
</dbReference>
<evidence type="ECO:0000256" key="2">
    <source>
        <dbReference type="ARBA" id="ARBA00009457"/>
    </source>
</evidence>
<feature type="compositionally biased region" description="Low complexity" evidence="7">
    <location>
        <begin position="392"/>
        <end position="408"/>
    </location>
</feature>
<protein>
    <submittedName>
        <fullName evidence="9">Uu.00g097190.m01.CDS01</fullName>
    </submittedName>
</protein>
<evidence type="ECO:0000256" key="1">
    <source>
        <dbReference type="ARBA" id="ARBA00004141"/>
    </source>
</evidence>
<evidence type="ECO:0000256" key="3">
    <source>
        <dbReference type="ARBA" id="ARBA00022692"/>
    </source>
</evidence>